<accession>A0A5E4NSU8</accession>
<dbReference type="OrthoDB" id="7697120at2759"/>
<organism evidence="1 2">
    <name type="scientific">Cinara cedri</name>
    <dbReference type="NCBI Taxonomy" id="506608"/>
    <lineage>
        <taxon>Eukaryota</taxon>
        <taxon>Metazoa</taxon>
        <taxon>Ecdysozoa</taxon>
        <taxon>Arthropoda</taxon>
        <taxon>Hexapoda</taxon>
        <taxon>Insecta</taxon>
        <taxon>Pterygota</taxon>
        <taxon>Neoptera</taxon>
        <taxon>Paraneoptera</taxon>
        <taxon>Hemiptera</taxon>
        <taxon>Sternorrhyncha</taxon>
        <taxon>Aphidomorpha</taxon>
        <taxon>Aphidoidea</taxon>
        <taxon>Aphididae</taxon>
        <taxon>Lachninae</taxon>
        <taxon>Cinara</taxon>
    </lineage>
</organism>
<gene>
    <name evidence="1" type="ORF">CINCED_3A016133</name>
</gene>
<evidence type="ECO:0000313" key="1">
    <source>
        <dbReference type="EMBL" id="VVC46320.1"/>
    </source>
</evidence>
<proteinExistence type="predicted"/>
<keyword evidence="2" id="KW-1185">Reference proteome</keyword>
<dbReference type="Proteomes" id="UP000325440">
    <property type="component" value="Unassembled WGS sequence"/>
</dbReference>
<feature type="non-terminal residue" evidence="1">
    <location>
        <position position="105"/>
    </location>
</feature>
<sequence>MIITNEKETKFEKENNCHECEKSLMDLPPILVKKQRILNEIEKNMGNIRNKKYERLTILNNKIDVLLLTDVMENYSDVSIKHFKLDSVHYYKTPGFAWNAMHRKT</sequence>
<name>A0A5E4NSU8_9HEMI</name>
<protein>
    <submittedName>
        <fullName evidence="1">Uncharacterized protein</fullName>
    </submittedName>
</protein>
<dbReference type="AlphaFoldDB" id="A0A5E4NSU8"/>
<reference evidence="1 2" key="1">
    <citation type="submission" date="2019-08" db="EMBL/GenBank/DDBJ databases">
        <authorList>
            <person name="Alioto T."/>
            <person name="Alioto T."/>
            <person name="Gomez Garrido J."/>
        </authorList>
    </citation>
    <scope>NUCLEOTIDE SEQUENCE [LARGE SCALE GENOMIC DNA]</scope>
</reference>
<evidence type="ECO:0000313" key="2">
    <source>
        <dbReference type="Proteomes" id="UP000325440"/>
    </source>
</evidence>
<dbReference type="EMBL" id="CABPRJ010002468">
    <property type="protein sequence ID" value="VVC46320.1"/>
    <property type="molecule type" value="Genomic_DNA"/>
</dbReference>